<gene>
    <name evidence="3" type="ORF">JQN83_18090</name>
</gene>
<dbReference type="InterPro" id="IPR017853">
    <property type="entry name" value="GH"/>
</dbReference>
<dbReference type="InterPro" id="IPR013783">
    <property type="entry name" value="Ig-like_fold"/>
</dbReference>
<name>A0ABS3VB01_9ACTN</name>
<dbReference type="InterPro" id="IPR052177">
    <property type="entry name" value="Divisome_Glycosyl_Hydrolase"/>
</dbReference>
<sequence>MRRLGIGAVGLVLVVVGGLGGTGSAAATGRDGVGGAGSGGGAATGGVGDACVVDPAVPKRQFRAMWISSVVNIDWPSAASRTAPDRIAAQQAEYRGWLDLAQRLHHNAVVVQVRPTADAFWPSPYEPWSEYLTGVRGQDPGWDPLAFLVAEAHLRNLEFHAWFNPYRISMPAPGGAGADLGQLAPDHPARQHPEWTFAYPPAGVAGSRLYYDPGVPQVREFVQTAILDAVRRYDIDGVHFDDYFYPYPSGTYPVPDDATFAAYHRGFTDRAAWRRDNIDLLIQEMGVRVKAVKPWVKFGVSPFGIWRNASADPDGSDTTGSQSYDIISADTRRWVKQEWIDYVVPQLYWYIGQYPAADYARLVPWWAQTVRGTRVQLYIGQADYKSGDPAYGTYWMNPQELSDHLTLNRAYPEVLGNVHFSAVQVRADRLGATSSYAAAHYSRPALVPTMAHLPAKPLLRPALTRAERTTEGVRLRWRQPADGTGPLGTATSYAVYRFDGPGPVEGCGRADAAHLVGTVRAAPGQPQSWVDGTAEPGRAYTYQVTALDRSWNESAASSARVVR</sequence>
<proteinExistence type="predicted"/>
<dbReference type="Gene3D" id="3.20.20.80">
    <property type="entry name" value="Glycosidases"/>
    <property type="match status" value="1"/>
</dbReference>
<comment type="caution">
    <text evidence="3">The sequence shown here is derived from an EMBL/GenBank/DDBJ whole genome shotgun (WGS) entry which is preliminary data.</text>
</comment>
<dbReference type="SUPFAM" id="SSF51445">
    <property type="entry name" value="(Trans)glycosidases"/>
    <property type="match status" value="1"/>
</dbReference>
<feature type="domain" description="Glycosyl hydrolase-like 10" evidence="2">
    <location>
        <begin position="62"/>
        <end position="389"/>
    </location>
</feature>
<dbReference type="EMBL" id="JAGFWR010000009">
    <property type="protein sequence ID" value="MBO4162707.1"/>
    <property type="molecule type" value="Genomic_DNA"/>
</dbReference>
<evidence type="ECO:0000313" key="4">
    <source>
        <dbReference type="Proteomes" id="UP000671399"/>
    </source>
</evidence>
<keyword evidence="4" id="KW-1185">Reference proteome</keyword>
<dbReference type="InterPro" id="IPR003790">
    <property type="entry name" value="GHL10"/>
</dbReference>
<reference evidence="3 4" key="1">
    <citation type="submission" date="2021-03" db="EMBL/GenBank/DDBJ databases">
        <authorList>
            <person name="Lee D.-H."/>
        </authorList>
    </citation>
    <scope>NUCLEOTIDE SEQUENCE [LARGE SCALE GENOMIC DNA]</scope>
    <source>
        <strain evidence="3 4">MMS20-R2-23</strain>
    </source>
</reference>
<protein>
    <submittedName>
        <fullName evidence="3">Family 10 glycosylhydrolase</fullName>
    </submittedName>
</protein>
<dbReference type="InterPro" id="IPR036116">
    <property type="entry name" value="FN3_sf"/>
</dbReference>
<dbReference type="PANTHER" id="PTHR43405:SF1">
    <property type="entry name" value="GLYCOSYL HYDROLASE DIGH"/>
    <property type="match status" value="1"/>
</dbReference>
<dbReference type="Proteomes" id="UP000671399">
    <property type="component" value="Unassembled WGS sequence"/>
</dbReference>
<dbReference type="Gene3D" id="2.60.40.10">
    <property type="entry name" value="Immunoglobulins"/>
    <property type="match status" value="1"/>
</dbReference>
<evidence type="ECO:0000259" key="2">
    <source>
        <dbReference type="Pfam" id="PF02638"/>
    </source>
</evidence>
<dbReference type="RefSeq" id="WP_208568297.1">
    <property type="nucleotide sequence ID" value="NZ_JAGFWR010000009.1"/>
</dbReference>
<accession>A0ABS3VB01</accession>
<dbReference type="SUPFAM" id="SSF49265">
    <property type="entry name" value="Fibronectin type III"/>
    <property type="match status" value="1"/>
</dbReference>
<dbReference type="PANTHER" id="PTHR43405">
    <property type="entry name" value="GLYCOSYL HYDROLASE DIGH"/>
    <property type="match status" value="1"/>
</dbReference>
<organism evidence="3 4">
    <name type="scientific">Micromonospora antibiotica</name>
    <dbReference type="NCBI Taxonomy" id="2807623"/>
    <lineage>
        <taxon>Bacteria</taxon>
        <taxon>Bacillati</taxon>
        <taxon>Actinomycetota</taxon>
        <taxon>Actinomycetes</taxon>
        <taxon>Micromonosporales</taxon>
        <taxon>Micromonosporaceae</taxon>
        <taxon>Micromonospora</taxon>
    </lineage>
</organism>
<evidence type="ECO:0000256" key="1">
    <source>
        <dbReference type="ARBA" id="ARBA00022729"/>
    </source>
</evidence>
<keyword evidence="1" id="KW-0732">Signal</keyword>
<dbReference type="Pfam" id="PF02638">
    <property type="entry name" value="GHL10"/>
    <property type="match status" value="1"/>
</dbReference>
<evidence type="ECO:0000313" key="3">
    <source>
        <dbReference type="EMBL" id="MBO4162707.1"/>
    </source>
</evidence>